<feature type="chain" id="PRO_5043598319" evidence="1">
    <location>
        <begin position="23"/>
        <end position="220"/>
    </location>
</feature>
<feature type="signal peptide" evidence="1">
    <location>
        <begin position="1"/>
        <end position="22"/>
    </location>
</feature>
<name>A0AAW1UMU5_9CUCU</name>
<proteinExistence type="predicted"/>
<evidence type="ECO:0000313" key="2">
    <source>
        <dbReference type="EMBL" id="KAK9881330.1"/>
    </source>
</evidence>
<accession>A0AAW1UMU5</accession>
<keyword evidence="3" id="KW-1185">Reference proteome</keyword>
<protein>
    <submittedName>
        <fullName evidence="2">Uncharacterized protein</fullName>
    </submittedName>
</protein>
<dbReference type="EMBL" id="JARQZJ010000068">
    <property type="protein sequence ID" value="KAK9881330.1"/>
    <property type="molecule type" value="Genomic_DNA"/>
</dbReference>
<dbReference type="AlphaFoldDB" id="A0AAW1UMU5"/>
<dbReference type="Proteomes" id="UP001431783">
    <property type="component" value="Unassembled WGS sequence"/>
</dbReference>
<evidence type="ECO:0000256" key="1">
    <source>
        <dbReference type="SAM" id="SignalP"/>
    </source>
</evidence>
<evidence type="ECO:0000313" key="3">
    <source>
        <dbReference type="Proteomes" id="UP001431783"/>
    </source>
</evidence>
<organism evidence="2 3">
    <name type="scientific">Henosepilachna vigintioctopunctata</name>
    <dbReference type="NCBI Taxonomy" id="420089"/>
    <lineage>
        <taxon>Eukaryota</taxon>
        <taxon>Metazoa</taxon>
        <taxon>Ecdysozoa</taxon>
        <taxon>Arthropoda</taxon>
        <taxon>Hexapoda</taxon>
        <taxon>Insecta</taxon>
        <taxon>Pterygota</taxon>
        <taxon>Neoptera</taxon>
        <taxon>Endopterygota</taxon>
        <taxon>Coleoptera</taxon>
        <taxon>Polyphaga</taxon>
        <taxon>Cucujiformia</taxon>
        <taxon>Coccinelloidea</taxon>
        <taxon>Coccinellidae</taxon>
        <taxon>Epilachninae</taxon>
        <taxon>Epilachnini</taxon>
        <taxon>Henosepilachna</taxon>
    </lineage>
</organism>
<reference evidence="2 3" key="1">
    <citation type="submission" date="2023-03" db="EMBL/GenBank/DDBJ databases">
        <title>Genome insight into feeding habits of ladybird beetles.</title>
        <authorList>
            <person name="Li H.-S."/>
            <person name="Huang Y.-H."/>
            <person name="Pang H."/>
        </authorList>
    </citation>
    <scope>NUCLEOTIDE SEQUENCE [LARGE SCALE GENOMIC DNA]</scope>
    <source>
        <strain evidence="2">SYSU_2023b</strain>
        <tissue evidence="2">Whole body</tissue>
    </source>
</reference>
<comment type="caution">
    <text evidence="2">The sequence shown here is derived from an EMBL/GenBank/DDBJ whole genome shotgun (WGS) entry which is preliminary data.</text>
</comment>
<gene>
    <name evidence="2" type="ORF">WA026_015456</name>
</gene>
<keyword evidence="1" id="KW-0732">Signal</keyword>
<sequence length="220" mass="25441">MMTGVIWGPFFIVLLISSKCIAKVTIEKIEFKDSSITILKRFVHYYKNHSFILHNDAFGAINAAQLVDILPTYRIIGENDALIKPIAKEAVNIFFIQNVSELRSSHLNLRVFNEDGCNLFLTYEAPPEICYLEGVNLAPASFVLYLKNDQLFSCFTENEELDVTPVKKEEFNSLKIYHRYFGDLVGKTMKIFFLNTQVTLCRQIAISIIFNNYYFRLSEY</sequence>